<keyword evidence="5 12" id="KW-0028">Amino-acid biosynthesis</keyword>
<dbReference type="RefSeq" id="WP_172605660.1">
    <property type="nucleotide sequence ID" value="NZ_LS483452.1"/>
</dbReference>
<evidence type="ECO:0000259" key="13">
    <source>
        <dbReference type="Pfam" id="PF00288"/>
    </source>
</evidence>
<evidence type="ECO:0000256" key="11">
    <source>
        <dbReference type="ARBA" id="ARBA00049375"/>
    </source>
</evidence>
<dbReference type="EC" id="2.7.1.39" evidence="3 12"/>
<dbReference type="InterPro" id="IPR006204">
    <property type="entry name" value="GHMP_kinase_N_dom"/>
</dbReference>
<evidence type="ECO:0000256" key="5">
    <source>
        <dbReference type="ARBA" id="ARBA00022605"/>
    </source>
</evidence>
<keyword evidence="12" id="KW-0963">Cytoplasm</keyword>
<sequence length="336" mass="36237">MSVNFDSAPASMGNRVGVEITVYAPASMGNVGVGFDLLGAALAPIDGSLLGDRVSVSVADTGVHLSLAGHWADKLPQDPQDNIVYQCADFFLKQLDRKDGLTLVLEKNLPVGSGLGSSASSVVAALYALNEYFDRPYDEQALLRLMGEFEGKISGSVHYDNVAPCYLGGMQLMLDTPSRLCDAIPTFGDWYWLVAYPGISLSTAKMRDLLPKQYDKAVVIDFGRYLSAFVHASHKKDSNLAISVLKDVLAEPYRAAAIPGYEESRAALAEIGMLTSGISGSGPTLFSITDNLHTAQKAQAWLDKNYVKQGGFSHICKIDAQGTRRTDSLNNFKIQD</sequence>
<dbReference type="AlphaFoldDB" id="A0A330M2J4"/>
<proteinExistence type="inferred from homology"/>
<dbReference type="PANTHER" id="PTHR20861">
    <property type="entry name" value="HOMOSERINE/4-DIPHOSPHOCYTIDYL-2-C-METHYL-D-ERYTHRITOL KINASE"/>
    <property type="match status" value="1"/>
</dbReference>
<gene>
    <name evidence="12 15" type="primary">thrB</name>
    <name evidence="15" type="ORF">SHEWBE_1667</name>
</gene>
<dbReference type="InterPro" id="IPR000870">
    <property type="entry name" value="Homoserine_kinase"/>
</dbReference>
<dbReference type="PANTHER" id="PTHR20861:SF1">
    <property type="entry name" value="HOMOSERINE KINASE"/>
    <property type="match status" value="1"/>
</dbReference>
<dbReference type="KEGG" id="sbk:SHEWBE_1667"/>
<comment type="pathway">
    <text evidence="1 12">Amino-acid biosynthesis; L-threonine biosynthesis; L-threonine from L-aspartate: step 4/5.</text>
</comment>
<feature type="binding site" evidence="12">
    <location>
        <begin position="110"/>
        <end position="120"/>
    </location>
    <ligand>
        <name>ATP</name>
        <dbReference type="ChEBI" id="CHEBI:30616"/>
    </ligand>
</feature>
<name>A0A330M2J4_9GAMM</name>
<dbReference type="Gene3D" id="3.30.230.10">
    <property type="match status" value="1"/>
</dbReference>
<feature type="domain" description="GHMP kinase N-terminal" evidence="13">
    <location>
        <begin position="82"/>
        <end position="169"/>
    </location>
</feature>
<dbReference type="EMBL" id="LS483452">
    <property type="protein sequence ID" value="SQH75633.1"/>
    <property type="molecule type" value="Genomic_DNA"/>
</dbReference>
<dbReference type="SUPFAM" id="SSF55060">
    <property type="entry name" value="GHMP Kinase, C-terminal domain"/>
    <property type="match status" value="1"/>
</dbReference>
<reference evidence="16" key="1">
    <citation type="submission" date="2018-06" db="EMBL/GenBank/DDBJ databases">
        <authorList>
            <person name="Cea G.-C."/>
            <person name="William W."/>
        </authorList>
    </citation>
    <scope>NUCLEOTIDE SEQUENCE [LARGE SCALE GENOMIC DNA]</scope>
    <source>
        <strain evidence="16">DB21MT-2</strain>
    </source>
</reference>
<dbReference type="GO" id="GO:0004413">
    <property type="term" value="F:homoserine kinase activity"/>
    <property type="evidence" value="ECO:0007669"/>
    <property type="project" value="UniProtKB-UniRule"/>
</dbReference>
<dbReference type="SUPFAM" id="SSF54211">
    <property type="entry name" value="Ribosomal protein S5 domain 2-like"/>
    <property type="match status" value="1"/>
</dbReference>
<evidence type="ECO:0000313" key="15">
    <source>
        <dbReference type="EMBL" id="SQH75633.1"/>
    </source>
</evidence>
<keyword evidence="8 12" id="KW-0547">Nucleotide-binding</keyword>
<dbReference type="InterPro" id="IPR013750">
    <property type="entry name" value="GHMP_kinase_C_dom"/>
</dbReference>
<comment type="similarity">
    <text evidence="2 12">Belongs to the GHMP kinase family. Homoserine kinase subfamily.</text>
</comment>
<evidence type="ECO:0000256" key="7">
    <source>
        <dbReference type="ARBA" id="ARBA00022697"/>
    </source>
</evidence>
<comment type="function">
    <text evidence="12">Catalyzes the ATP-dependent phosphorylation of L-homoserine to L-homoserine phosphate.</text>
</comment>
<dbReference type="Proteomes" id="UP000250123">
    <property type="component" value="Chromosome SHEWBE"/>
</dbReference>
<feature type="domain" description="GHMP kinase C-terminal" evidence="14">
    <location>
        <begin position="251"/>
        <end position="306"/>
    </location>
</feature>
<dbReference type="PIRSF" id="PIRSF000676">
    <property type="entry name" value="Homoser_kin"/>
    <property type="match status" value="1"/>
</dbReference>
<dbReference type="GO" id="GO:0005524">
    <property type="term" value="F:ATP binding"/>
    <property type="evidence" value="ECO:0007669"/>
    <property type="project" value="UniProtKB-UniRule"/>
</dbReference>
<dbReference type="InterPro" id="IPR014721">
    <property type="entry name" value="Ribsml_uS5_D2-typ_fold_subgr"/>
</dbReference>
<evidence type="ECO:0000259" key="14">
    <source>
        <dbReference type="Pfam" id="PF08544"/>
    </source>
</evidence>
<dbReference type="InterPro" id="IPR020568">
    <property type="entry name" value="Ribosomal_Su5_D2-typ_SF"/>
</dbReference>
<evidence type="ECO:0000256" key="4">
    <source>
        <dbReference type="ARBA" id="ARBA00017858"/>
    </source>
</evidence>
<dbReference type="Pfam" id="PF00288">
    <property type="entry name" value="GHMP_kinases_N"/>
    <property type="match status" value="1"/>
</dbReference>
<accession>A0A330M2J4</accession>
<keyword evidence="9 12" id="KW-0418">Kinase</keyword>
<dbReference type="HAMAP" id="MF_00384">
    <property type="entry name" value="Homoser_kinase"/>
    <property type="match status" value="1"/>
</dbReference>
<dbReference type="InterPro" id="IPR006203">
    <property type="entry name" value="GHMP_knse_ATP-bd_CS"/>
</dbReference>
<evidence type="ECO:0000256" key="1">
    <source>
        <dbReference type="ARBA" id="ARBA00005015"/>
    </source>
</evidence>
<evidence type="ECO:0000256" key="8">
    <source>
        <dbReference type="ARBA" id="ARBA00022741"/>
    </source>
</evidence>
<evidence type="ECO:0000256" key="2">
    <source>
        <dbReference type="ARBA" id="ARBA00007370"/>
    </source>
</evidence>
<protein>
    <recommendedName>
        <fullName evidence="4 12">Homoserine kinase</fullName>
        <shortName evidence="12">HK</shortName>
        <shortName evidence="12">HSK</shortName>
        <ecNumber evidence="3 12">2.7.1.39</ecNumber>
    </recommendedName>
</protein>
<keyword evidence="7 12" id="KW-0791">Threonine biosynthesis</keyword>
<evidence type="ECO:0000256" key="3">
    <source>
        <dbReference type="ARBA" id="ARBA00012078"/>
    </source>
</evidence>
<evidence type="ECO:0000256" key="12">
    <source>
        <dbReference type="HAMAP-Rule" id="MF_00384"/>
    </source>
</evidence>
<dbReference type="GO" id="GO:0009088">
    <property type="term" value="P:threonine biosynthetic process"/>
    <property type="evidence" value="ECO:0007669"/>
    <property type="project" value="UniProtKB-UniRule"/>
</dbReference>
<dbReference type="PROSITE" id="PS00627">
    <property type="entry name" value="GHMP_KINASES_ATP"/>
    <property type="match status" value="1"/>
</dbReference>
<dbReference type="Gene3D" id="3.30.70.890">
    <property type="entry name" value="GHMP kinase, C-terminal domain"/>
    <property type="match status" value="1"/>
</dbReference>
<keyword evidence="6 12" id="KW-0808">Transferase</keyword>
<dbReference type="NCBIfam" id="NF002288">
    <property type="entry name" value="PRK01212.1-4"/>
    <property type="match status" value="1"/>
</dbReference>
<keyword evidence="10 12" id="KW-0067">ATP-binding</keyword>
<evidence type="ECO:0000313" key="16">
    <source>
        <dbReference type="Proteomes" id="UP000250123"/>
    </source>
</evidence>
<dbReference type="Pfam" id="PF08544">
    <property type="entry name" value="GHMP_kinases_C"/>
    <property type="match status" value="1"/>
</dbReference>
<organism evidence="15 16">
    <name type="scientific">Shewanella benthica</name>
    <dbReference type="NCBI Taxonomy" id="43661"/>
    <lineage>
        <taxon>Bacteria</taxon>
        <taxon>Pseudomonadati</taxon>
        <taxon>Pseudomonadota</taxon>
        <taxon>Gammaproteobacteria</taxon>
        <taxon>Alteromonadales</taxon>
        <taxon>Shewanellaceae</taxon>
        <taxon>Shewanella</taxon>
    </lineage>
</organism>
<dbReference type="GO" id="GO:0005737">
    <property type="term" value="C:cytoplasm"/>
    <property type="evidence" value="ECO:0007669"/>
    <property type="project" value="UniProtKB-SubCell"/>
</dbReference>
<evidence type="ECO:0000256" key="9">
    <source>
        <dbReference type="ARBA" id="ARBA00022777"/>
    </source>
</evidence>
<dbReference type="NCBIfam" id="TIGR00191">
    <property type="entry name" value="thrB"/>
    <property type="match status" value="1"/>
</dbReference>
<dbReference type="UniPathway" id="UPA00050">
    <property type="reaction ID" value="UER00064"/>
</dbReference>
<comment type="subcellular location">
    <subcellularLocation>
        <location evidence="12">Cytoplasm</location>
    </subcellularLocation>
</comment>
<evidence type="ECO:0000256" key="10">
    <source>
        <dbReference type="ARBA" id="ARBA00022840"/>
    </source>
</evidence>
<dbReference type="InterPro" id="IPR036554">
    <property type="entry name" value="GHMP_kinase_C_sf"/>
</dbReference>
<comment type="catalytic activity">
    <reaction evidence="11 12">
        <text>L-homoserine + ATP = O-phospho-L-homoserine + ADP + H(+)</text>
        <dbReference type="Rhea" id="RHEA:13985"/>
        <dbReference type="ChEBI" id="CHEBI:15378"/>
        <dbReference type="ChEBI" id="CHEBI:30616"/>
        <dbReference type="ChEBI" id="CHEBI:57476"/>
        <dbReference type="ChEBI" id="CHEBI:57590"/>
        <dbReference type="ChEBI" id="CHEBI:456216"/>
        <dbReference type="EC" id="2.7.1.39"/>
    </reaction>
</comment>
<evidence type="ECO:0000256" key="6">
    <source>
        <dbReference type="ARBA" id="ARBA00022679"/>
    </source>
</evidence>
<dbReference type="PRINTS" id="PR00958">
    <property type="entry name" value="HOMSERKINASE"/>
</dbReference>